<comment type="catalytic activity">
    <reaction evidence="8">
        <text>inosine + phosphate = alpha-D-ribose 1-phosphate + hypoxanthine</text>
        <dbReference type="Rhea" id="RHEA:27646"/>
        <dbReference type="ChEBI" id="CHEBI:17368"/>
        <dbReference type="ChEBI" id="CHEBI:17596"/>
        <dbReference type="ChEBI" id="CHEBI:43474"/>
        <dbReference type="ChEBI" id="CHEBI:57720"/>
        <dbReference type="EC" id="2.4.2.1"/>
    </reaction>
</comment>
<dbReference type="SUPFAM" id="SSF53167">
    <property type="entry name" value="Purine and uridine phosphorylases"/>
    <property type="match status" value="1"/>
</dbReference>
<dbReference type="SUPFAM" id="SSF56601">
    <property type="entry name" value="beta-lactamase/transpeptidase-like"/>
    <property type="match status" value="1"/>
</dbReference>
<comment type="similarity">
    <text evidence="2">Belongs to the PNP/MTAP phosphorylase family.</text>
</comment>
<dbReference type="PANTHER" id="PTHR46825">
    <property type="entry name" value="D-ALANYL-D-ALANINE-CARBOXYPEPTIDASE/ENDOPEPTIDASE AMPH"/>
    <property type="match status" value="1"/>
</dbReference>
<evidence type="ECO:0000256" key="12">
    <source>
        <dbReference type="ARBA" id="ARBA00031036"/>
    </source>
</evidence>
<dbReference type="InterPro" id="IPR050491">
    <property type="entry name" value="AmpC-like"/>
</dbReference>
<evidence type="ECO:0000256" key="8">
    <source>
        <dbReference type="ARBA" id="ARBA00023918"/>
    </source>
</evidence>
<dbReference type="InterPro" id="IPR001466">
    <property type="entry name" value="Beta-lactam-related"/>
</dbReference>
<dbReference type="CDD" id="cd09009">
    <property type="entry name" value="PNP-EcPNPII_like"/>
    <property type="match status" value="1"/>
</dbReference>
<keyword evidence="7" id="KW-0808">Transferase</keyword>
<comment type="caution">
    <text evidence="16">The sequence shown here is derived from an EMBL/GenBank/DDBJ whole genome shotgun (WGS) entry which is preliminary data.</text>
</comment>
<dbReference type="EMBL" id="JARK01001349">
    <property type="protein sequence ID" value="EYC24475.1"/>
    <property type="molecule type" value="Genomic_DNA"/>
</dbReference>
<evidence type="ECO:0000259" key="14">
    <source>
        <dbReference type="Pfam" id="PF00144"/>
    </source>
</evidence>
<dbReference type="InterPro" id="IPR000845">
    <property type="entry name" value="Nucleoside_phosphorylase_d"/>
</dbReference>
<dbReference type="STRING" id="53326.A0A016VAL8"/>
<dbReference type="InterPro" id="IPR035994">
    <property type="entry name" value="Nucleoside_phosphorylase_sf"/>
</dbReference>
<evidence type="ECO:0000313" key="16">
    <source>
        <dbReference type="EMBL" id="EYC24475.1"/>
    </source>
</evidence>
<evidence type="ECO:0000256" key="11">
    <source>
        <dbReference type="ARBA" id="ARBA00023970"/>
    </source>
</evidence>
<protein>
    <recommendedName>
        <fullName evidence="4">Purine nucleoside phosphorylase</fullName>
        <ecNumber evidence="3">2.4.2.1</ecNumber>
    </recommendedName>
    <alternativeName>
        <fullName evidence="13">Inosine phosphorylase</fullName>
    </alternativeName>
    <alternativeName>
        <fullName evidence="12">Inosine-guanosine phosphorylase</fullName>
    </alternativeName>
</protein>
<dbReference type="UniPathway" id="UPA00606"/>
<dbReference type="InterPro" id="IPR012338">
    <property type="entry name" value="Beta-lactam/transpept-like"/>
</dbReference>
<dbReference type="Gene3D" id="3.40.710.10">
    <property type="entry name" value="DD-peptidase/beta-lactamase superfamily"/>
    <property type="match status" value="1"/>
</dbReference>
<accession>A0A016VAL8</accession>
<comment type="pathway">
    <text evidence="1">Purine metabolism; purine nucleoside salvage.</text>
</comment>
<sequence length="1064" mass="119806">MATINNNQVPPSVPAHKTINPRSYDDLLAVVESIKSQLGDKAQAEVGIICGSGLGPIGDQVEEPTVLPYEKIPGFPSVHVVGHKGNLIFGKMSGKKVVCMQGRFHPYEHHMDLALCAFPVRVMHLLGVKIMVVSNAAGGINPKFKHGDLMLIKDHIFLPALAGWSPMVALNDPRFGARFVSLHDAYDKPLRKLALEIAGKSNMRLFEGVYVMTGGPLYESPAEVTMFKTVGGDALGMSTCHEVAVARQCGIKVLGFSLITNIANTDADTSVTVSHEEVLQIAKEAGDRASKFVKEIIGHFPYSSALWSSLHASINHLLILRAPGLAWEWSSFGGAVFFCQIWRNVLSTSRVRATYSEDLQADPYLNLNHASEEDQIETPGLLNLVKVEHKISRRQVGMAAEFDSLQIVHPPPPDEQDWVLTSGNESLVDNVLSISLKFGGRLVSMGYFLHQRSTHYYAIMHKYSGPVFIKPGPMTYSELTAAIIDNRKRDLVLTQICGQEEKPGQISFTTYWERAPGVEFEIWFPGSDNADSQRLRFESTGFRLTYLCGYSENGRGRYVGIWQKSNSTGQQYEAHYGLTLDSCMRKNKMLTSKGFAATSFRVFNNNNQVLCTAIWEQQPSRRSFVVIGDNLNNMYLNFRRRSEILPRQISHFTDNRGVVKFVVLWSDLHSNRFPDVAPIWHKRAIPVRFLQGAPELLTEPQLDFLIERVEHFMRDLNIPGLSIAIAKREQLKFAAGFGYADMRKEEIATPNHQFRIGSVSKPITAAAIMLLIDQGKVALEDRLFGPESIFENKFTKRKSYRKYVKDVTVRHLLEHSAGGWDNLQSDPAWIQQHLSTEGLIEYVLENVPLEYVPGTRWIYSNFGYQLLGYLVQHLSGTSYENFVRTSIFGPAGVHDIQVARPSIREKAPREVIYYMSGNRLGFDPYEMLTSDRIGPWGGWIASPIQMLLFMASVDGFPQRRDLLTRESTLNWSTPSTCSNNTYGLGWSLNIMGFNGWQHDGRMPGSAAMLVRLDNGLEMAVTVNKEYSERDFFHELGYVLHHIGNNYDWWNDDRDLFQHLCDKTC</sequence>
<evidence type="ECO:0000256" key="10">
    <source>
        <dbReference type="ARBA" id="ARBA00023950"/>
    </source>
</evidence>
<proteinExistence type="inferred from homology"/>
<dbReference type="EC" id="2.4.2.1" evidence="3"/>
<comment type="catalytic activity">
    <reaction evidence="9">
        <text>2'-deoxyguanosine + phosphate = 2-deoxy-alpha-D-ribose 1-phosphate + guanine</text>
        <dbReference type="Rhea" id="RHEA:27738"/>
        <dbReference type="ChEBI" id="CHEBI:16235"/>
        <dbReference type="ChEBI" id="CHEBI:17172"/>
        <dbReference type="ChEBI" id="CHEBI:43474"/>
        <dbReference type="ChEBI" id="CHEBI:57259"/>
        <dbReference type="EC" id="2.4.2.1"/>
    </reaction>
</comment>
<dbReference type="PANTHER" id="PTHR46825:SF13">
    <property type="entry name" value="BETA-LACTAMASE-RELATED DOMAIN-CONTAINING PROTEIN"/>
    <property type="match status" value="1"/>
</dbReference>
<feature type="domain" description="Nucleoside phosphorylase" evidence="15">
    <location>
        <begin position="46"/>
        <end position="297"/>
    </location>
</feature>
<evidence type="ECO:0000256" key="4">
    <source>
        <dbReference type="ARBA" id="ARBA00013834"/>
    </source>
</evidence>
<dbReference type="GO" id="GO:0009116">
    <property type="term" value="P:nucleoside metabolic process"/>
    <property type="evidence" value="ECO:0007669"/>
    <property type="project" value="InterPro"/>
</dbReference>
<evidence type="ECO:0000256" key="9">
    <source>
        <dbReference type="ARBA" id="ARBA00023929"/>
    </source>
</evidence>
<dbReference type="AlphaFoldDB" id="A0A016VAL8"/>
<organism evidence="16 17">
    <name type="scientific">Ancylostoma ceylanicum</name>
    <dbReference type="NCBI Taxonomy" id="53326"/>
    <lineage>
        <taxon>Eukaryota</taxon>
        <taxon>Metazoa</taxon>
        <taxon>Ecdysozoa</taxon>
        <taxon>Nematoda</taxon>
        <taxon>Chromadorea</taxon>
        <taxon>Rhabditida</taxon>
        <taxon>Rhabditina</taxon>
        <taxon>Rhabditomorpha</taxon>
        <taxon>Strongyloidea</taxon>
        <taxon>Ancylostomatidae</taxon>
        <taxon>Ancylostomatinae</taxon>
        <taxon>Ancylostoma</taxon>
    </lineage>
</organism>
<evidence type="ECO:0000256" key="13">
    <source>
        <dbReference type="ARBA" id="ARBA00033072"/>
    </source>
</evidence>
<keyword evidence="6" id="KW-0328">Glycosyltransferase</keyword>
<dbReference type="NCBIfam" id="TIGR01700">
    <property type="entry name" value="PNPH"/>
    <property type="match status" value="1"/>
</dbReference>
<dbReference type="Pfam" id="PF00144">
    <property type="entry name" value="Beta-lactamase"/>
    <property type="match status" value="1"/>
</dbReference>
<keyword evidence="17" id="KW-1185">Reference proteome</keyword>
<dbReference type="InterPro" id="IPR011268">
    <property type="entry name" value="Purine_phosphorylase"/>
</dbReference>
<dbReference type="InterPro" id="IPR011270">
    <property type="entry name" value="Pur_Nuc_Pase_Ino/Guo-sp"/>
</dbReference>
<dbReference type="OrthoDB" id="5946976at2759"/>
<dbReference type="Proteomes" id="UP000024635">
    <property type="component" value="Unassembled WGS sequence"/>
</dbReference>
<evidence type="ECO:0000259" key="15">
    <source>
        <dbReference type="Pfam" id="PF01048"/>
    </source>
</evidence>
<evidence type="ECO:0000256" key="1">
    <source>
        <dbReference type="ARBA" id="ARBA00005058"/>
    </source>
</evidence>
<evidence type="ECO:0000256" key="5">
    <source>
        <dbReference type="ARBA" id="ARBA00022553"/>
    </source>
</evidence>
<keyword evidence="5" id="KW-0597">Phosphoprotein</keyword>
<dbReference type="NCBIfam" id="TIGR01697">
    <property type="entry name" value="PNPH-PUNA-XAPA"/>
    <property type="match status" value="1"/>
</dbReference>
<dbReference type="Gene3D" id="3.40.50.1580">
    <property type="entry name" value="Nucleoside phosphorylase domain"/>
    <property type="match status" value="1"/>
</dbReference>
<evidence type="ECO:0000256" key="2">
    <source>
        <dbReference type="ARBA" id="ARBA00006751"/>
    </source>
</evidence>
<dbReference type="Pfam" id="PF01048">
    <property type="entry name" value="PNP_UDP_1"/>
    <property type="match status" value="1"/>
</dbReference>
<evidence type="ECO:0000313" key="17">
    <source>
        <dbReference type="Proteomes" id="UP000024635"/>
    </source>
</evidence>
<dbReference type="GO" id="GO:0004731">
    <property type="term" value="F:purine-nucleoside phosphorylase activity"/>
    <property type="evidence" value="ECO:0007669"/>
    <property type="project" value="UniProtKB-EC"/>
</dbReference>
<evidence type="ECO:0000256" key="6">
    <source>
        <dbReference type="ARBA" id="ARBA00022676"/>
    </source>
</evidence>
<dbReference type="InterPro" id="IPR049511">
    <property type="entry name" value="PGH-like_rpt"/>
</dbReference>
<dbReference type="FunFam" id="3.40.50.1580:FF:000010">
    <property type="entry name" value="Purine nucleoside phosphorylase"/>
    <property type="match status" value="1"/>
</dbReference>
<reference evidence="17" key="1">
    <citation type="journal article" date="2015" name="Nat. Genet.">
        <title>The genome and transcriptome of the zoonotic hookworm Ancylostoma ceylanicum identify infection-specific gene families.</title>
        <authorList>
            <person name="Schwarz E.M."/>
            <person name="Hu Y."/>
            <person name="Antoshechkin I."/>
            <person name="Miller M.M."/>
            <person name="Sternberg P.W."/>
            <person name="Aroian R.V."/>
        </authorList>
    </citation>
    <scope>NUCLEOTIDE SEQUENCE</scope>
    <source>
        <strain evidence="17">HY135</strain>
    </source>
</reference>
<evidence type="ECO:0000256" key="3">
    <source>
        <dbReference type="ARBA" id="ARBA00011886"/>
    </source>
</evidence>
<gene>
    <name evidence="16" type="primary">Acey_s0013.g1924</name>
    <name evidence="16" type="synonym">Acey-lact-7</name>
    <name evidence="16" type="ORF">Y032_0013g1924</name>
</gene>
<feature type="domain" description="Beta-lactamase-related" evidence="14">
    <location>
        <begin position="707"/>
        <end position="1034"/>
    </location>
</feature>
<dbReference type="Pfam" id="PF17660">
    <property type="entry name" value="BTRD1"/>
    <property type="match status" value="2"/>
</dbReference>
<name>A0A016VAL8_9BILA</name>
<comment type="catalytic activity">
    <reaction evidence="10">
        <text>2'-deoxyinosine + phosphate = 2-deoxy-alpha-D-ribose 1-phosphate + hypoxanthine</text>
        <dbReference type="Rhea" id="RHEA:27750"/>
        <dbReference type="ChEBI" id="CHEBI:17368"/>
        <dbReference type="ChEBI" id="CHEBI:28997"/>
        <dbReference type="ChEBI" id="CHEBI:43474"/>
        <dbReference type="ChEBI" id="CHEBI:57259"/>
        <dbReference type="EC" id="2.4.2.1"/>
    </reaction>
</comment>
<comment type="catalytic activity">
    <reaction evidence="11">
        <text>guanosine + phosphate = alpha-D-ribose 1-phosphate + guanine</text>
        <dbReference type="Rhea" id="RHEA:13233"/>
        <dbReference type="ChEBI" id="CHEBI:16235"/>
        <dbReference type="ChEBI" id="CHEBI:16750"/>
        <dbReference type="ChEBI" id="CHEBI:43474"/>
        <dbReference type="ChEBI" id="CHEBI:57720"/>
        <dbReference type="EC" id="2.4.2.1"/>
    </reaction>
</comment>
<evidence type="ECO:0000256" key="7">
    <source>
        <dbReference type="ARBA" id="ARBA00022679"/>
    </source>
</evidence>
<dbReference type="NCBIfam" id="NF006054">
    <property type="entry name" value="PRK08202.1"/>
    <property type="match status" value="1"/>
</dbReference>